<dbReference type="HOGENOM" id="CLU_2913981_0_0_11"/>
<sequence length="61" mass="6462" precursor="true">MKPGTRVRMRFGGAWVLGTVTSCPATLGAPAVHVHWDGADVWGSDVHPTHLEVIPTGGESR</sequence>
<protein>
    <recommendedName>
        <fullName evidence="3">DUF1918 domain-containing protein</fullName>
    </recommendedName>
</protein>
<accession>F8A2Y4</accession>
<dbReference type="EMBL" id="CP002665">
    <property type="protein sequence ID" value="AEI11839.1"/>
    <property type="molecule type" value="Genomic_DNA"/>
</dbReference>
<dbReference type="AlphaFoldDB" id="F8A2Y4"/>
<reference evidence="2" key="1">
    <citation type="submission" date="2011-04" db="EMBL/GenBank/DDBJ databases">
        <title>Complete sequence of Cellvibrio gilvus ATCC 13127.</title>
        <authorList>
            <person name="Lucas S."/>
            <person name="Han J."/>
            <person name="Lapidus A."/>
            <person name="Cheng J.-F."/>
            <person name="Goodwin L."/>
            <person name="Pitluck S."/>
            <person name="Peters L."/>
            <person name="Munk A."/>
            <person name="Detter J.C."/>
            <person name="Han C."/>
            <person name="Tapia R."/>
            <person name="Land M."/>
            <person name="Hauser L."/>
            <person name="Kyrpides N."/>
            <person name="Ivanova N."/>
            <person name="Ovchinnikova G."/>
            <person name="Pagani I."/>
            <person name="Mead D."/>
            <person name="Brumm P."/>
            <person name="Woyke T."/>
        </authorList>
    </citation>
    <scope>NUCLEOTIDE SEQUENCE [LARGE SCALE GENOMIC DNA]</scope>
    <source>
        <strain evidence="2">ATCC 13127 / NRRL B-14078</strain>
    </source>
</reference>
<evidence type="ECO:0000313" key="1">
    <source>
        <dbReference type="EMBL" id="AEI11839.1"/>
    </source>
</evidence>
<dbReference type="Proteomes" id="UP000000485">
    <property type="component" value="Chromosome"/>
</dbReference>
<evidence type="ECO:0000313" key="2">
    <source>
        <dbReference type="Proteomes" id="UP000000485"/>
    </source>
</evidence>
<evidence type="ECO:0008006" key="3">
    <source>
        <dbReference type="Google" id="ProtNLM"/>
    </source>
</evidence>
<keyword evidence="2" id="KW-1185">Reference proteome</keyword>
<proteinExistence type="predicted"/>
<gene>
    <name evidence="1" type="ordered locus">Celgi_1320</name>
</gene>
<dbReference type="STRING" id="593907.Celgi_1320"/>
<name>F8A2Y4_CELGA</name>
<dbReference type="PROSITE" id="PS51257">
    <property type="entry name" value="PROKAR_LIPOPROTEIN"/>
    <property type="match status" value="1"/>
</dbReference>
<organism evidence="1 2">
    <name type="scientific">Cellulomonas gilvus (strain ATCC 13127 / NRRL B-14078)</name>
    <name type="common">Cellvibrio gilvus</name>
    <dbReference type="NCBI Taxonomy" id="593907"/>
    <lineage>
        <taxon>Bacteria</taxon>
        <taxon>Bacillati</taxon>
        <taxon>Actinomycetota</taxon>
        <taxon>Actinomycetes</taxon>
        <taxon>Micrococcales</taxon>
        <taxon>Cellulomonadaceae</taxon>
        <taxon>Cellulomonas</taxon>
    </lineage>
</organism>
<dbReference type="KEGG" id="cga:Celgi_1320"/>